<proteinExistence type="predicted"/>
<dbReference type="AlphaFoldDB" id="A0A8S9GMQ0"/>
<protein>
    <submittedName>
        <fullName evidence="1">Uncharacterized protein</fullName>
    </submittedName>
</protein>
<accession>A0A8S9GMQ0</accession>
<dbReference type="EMBL" id="QGKY02001925">
    <property type="protein sequence ID" value="KAF2545576.1"/>
    <property type="molecule type" value="Genomic_DNA"/>
</dbReference>
<organism evidence="1">
    <name type="scientific">Brassica cretica</name>
    <name type="common">Mustard</name>
    <dbReference type="NCBI Taxonomy" id="69181"/>
    <lineage>
        <taxon>Eukaryota</taxon>
        <taxon>Viridiplantae</taxon>
        <taxon>Streptophyta</taxon>
        <taxon>Embryophyta</taxon>
        <taxon>Tracheophyta</taxon>
        <taxon>Spermatophyta</taxon>
        <taxon>Magnoliopsida</taxon>
        <taxon>eudicotyledons</taxon>
        <taxon>Gunneridae</taxon>
        <taxon>Pentapetalae</taxon>
        <taxon>rosids</taxon>
        <taxon>malvids</taxon>
        <taxon>Brassicales</taxon>
        <taxon>Brassicaceae</taxon>
        <taxon>Brassiceae</taxon>
        <taxon>Brassica</taxon>
    </lineage>
</organism>
<name>A0A8S9GMQ0_BRACR</name>
<sequence length="64" mass="7540">MRKYNTITRDKKENEMIALDPFVLPQDQLMAQYVQWNLFPISPEPQKPLWTSSSVELRSSLLLC</sequence>
<reference evidence="1" key="1">
    <citation type="submission" date="2019-12" db="EMBL/GenBank/DDBJ databases">
        <title>Genome sequencing and annotation of Brassica cretica.</title>
        <authorList>
            <person name="Studholme D.J."/>
            <person name="Sarris P.F."/>
        </authorList>
    </citation>
    <scope>NUCLEOTIDE SEQUENCE</scope>
    <source>
        <strain evidence="1">PFS-102/07</strain>
        <tissue evidence="1">Leaf</tissue>
    </source>
</reference>
<gene>
    <name evidence="1" type="ORF">F2Q70_00022553</name>
</gene>
<evidence type="ECO:0000313" key="1">
    <source>
        <dbReference type="EMBL" id="KAF2545576.1"/>
    </source>
</evidence>
<comment type="caution">
    <text evidence="1">The sequence shown here is derived from an EMBL/GenBank/DDBJ whole genome shotgun (WGS) entry which is preliminary data.</text>
</comment>